<name>A0A327VUF9_9BACT</name>
<sequence length="36" mass="4288">MKKNEAYRKAAHHTARCHYNFTLIDLQETNTQKIVL</sequence>
<protein>
    <submittedName>
        <fullName evidence="1">Uncharacterized protein</fullName>
    </submittedName>
</protein>
<dbReference type="Proteomes" id="UP000249819">
    <property type="component" value="Unassembled WGS sequence"/>
</dbReference>
<organism evidence="1 2">
    <name type="scientific">Chitinophaga dinghuensis</name>
    <dbReference type="NCBI Taxonomy" id="1539050"/>
    <lineage>
        <taxon>Bacteria</taxon>
        <taxon>Pseudomonadati</taxon>
        <taxon>Bacteroidota</taxon>
        <taxon>Chitinophagia</taxon>
        <taxon>Chitinophagales</taxon>
        <taxon>Chitinophagaceae</taxon>
        <taxon>Chitinophaga</taxon>
    </lineage>
</organism>
<accession>A0A327VUF9</accession>
<dbReference type="AlphaFoldDB" id="A0A327VUF9"/>
<proteinExistence type="predicted"/>
<dbReference type="EMBL" id="QLMA01000007">
    <property type="protein sequence ID" value="RAJ77578.1"/>
    <property type="molecule type" value="Genomic_DNA"/>
</dbReference>
<evidence type="ECO:0000313" key="2">
    <source>
        <dbReference type="Proteomes" id="UP000249819"/>
    </source>
</evidence>
<gene>
    <name evidence="1" type="ORF">CLV59_107345</name>
</gene>
<evidence type="ECO:0000313" key="1">
    <source>
        <dbReference type="EMBL" id="RAJ77578.1"/>
    </source>
</evidence>
<reference evidence="1 2" key="1">
    <citation type="submission" date="2018-06" db="EMBL/GenBank/DDBJ databases">
        <title>Genomic Encyclopedia of Archaeal and Bacterial Type Strains, Phase II (KMG-II): from individual species to whole genera.</title>
        <authorList>
            <person name="Goeker M."/>
        </authorList>
    </citation>
    <scope>NUCLEOTIDE SEQUENCE [LARGE SCALE GENOMIC DNA]</scope>
    <source>
        <strain evidence="1 2">DSM 29821</strain>
    </source>
</reference>
<comment type="caution">
    <text evidence="1">The sequence shown here is derived from an EMBL/GenBank/DDBJ whole genome shotgun (WGS) entry which is preliminary data.</text>
</comment>
<keyword evidence="2" id="KW-1185">Reference proteome</keyword>